<reference evidence="2" key="1">
    <citation type="submission" date="2020-05" db="EMBL/GenBank/DDBJ databases">
        <authorList>
            <person name="Chiriac C."/>
            <person name="Salcher M."/>
            <person name="Ghai R."/>
            <person name="Kavagutti S V."/>
        </authorList>
    </citation>
    <scope>NUCLEOTIDE SEQUENCE</scope>
</reference>
<dbReference type="EMBL" id="CAFBLR010000160">
    <property type="protein sequence ID" value="CAB4882004.1"/>
    <property type="molecule type" value="Genomic_DNA"/>
</dbReference>
<dbReference type="EMBL" id="CAFBQP010000110">
    <property type="protein sequence ID" value="CAB5067715.1"/>
    <property type="molecule type" value="Genomic_DNA"/>
</dbReference>
<dbReference type="InterPro" id="IPR052022">
    <property type="entry name" value="26kDa_periplasmic_antigen"/>
</dbReference>
<dbReference type="Gene3D" id="3.30.70.2970">
    <property type="entry name" value="Protein of unknown function (DUF541), domain 2"/>
    <property type="match status" value="1"/>
</dbReference>
<dbReference type="AlphaFoldDB" id="A0A6J6TBI9"/>
<dbReference type="PANTHER" id="PTHR34387">
    <property type="entry name" value="SLR1258 PROTEIN"/>
    <property type="match status" value="1"/>
</dbReference>
<evidence type="ECO:0000313" key="3">
    <source>
        <dbReference type="EMBL" id="CAB4882004.1"/>
    </source>
</evidence>
<name>A0A6J6TBI9_9ZZZZ</name>
<dbReference type="Gene3D" id="3.30.110.170">
    <property type="entry name" value="Protein of unknown function (DUF541), domain 1"/>
    <property type="match status" value="1"/>
</dbReference>
<evidence type="ECO:0000313" key="4">
    <source>
        <dbReference type="EMBL" id="CAB5067715.1"/>
    </source>
</evidence>
<proteinExistence type="predicted"/>
<dbReference type="Pfam" id="PF04402">
    <property type="entry name" value="SIMPL"/>
    <property type="match status" value="1"/>
</dbReference>
<accession>A0A6J6TBI9</accession>
<dbReference type="EMBL" id="CAEZYY010000005">
    <property type="protein sequence ID" value="CAB4744468.1"/>
    <property type="molecule type" value="Genomic_DNA"/>
</dbReference>
<organism evidence="2">
    <name type="scientific">freshwater metagenome</name>
    <dbReference type="NCBI Taxonomy" id="449393"/>
    <lineage>
        <taxon>unclassified sequences</taxon>
        <taxon>metagenomes</taxon>
        <taxon>ecological metagenomes</taxon>
    </lineage>
</organism>
<dbReference type="InterPro" id="IPR007497">
    <property type="entry name" value="SIMPL/DUF541"/>
</dbReference>
<sequence>METGQQVRRGGQVLALLVGGLLLLSSCSDSNDQDATSTGTQITHTVSVHGMGIVKVVPDVLDIVFAAEGNAATAKVALDQVGSASDAIVRLAKSNKVDSKDLQSSQIYLMPTYDYVDGTSKISGYTASITITVTLRDTDRASGLLDAAANAAGNALRLRGMTWKVDDPSKALEDARVAAMGDAKARATTLAKSGGIGLGKVLTINESSQSVAPPVWDNSGGKDESASPGIAVEAGTETITVNVDVVFELD</sequence>
<evidence type="ECO:0000313" key="1">
    <source>
        <dbReference type="EMBL" id="CAB4694130.1"/>
    </source>
</evidence>
<protein>
    <submittedName>
        <fullName evidence="2">Unannotated protein</fullName>
    </submittedName>
</protein>
<dbReference type="GO" id="GO:0006974">
    <property type="term" value="P:DNA damage response"/>
    <property type="evidence" value="ECO:0007669"/>
    <property type="project" value="TreeGrafter"/>
</dbReference>
<evidence type="ECO:0000313" key="2">
    <source>
        <dbReference type="EMBL" id="CAB4744468.1"/>
    </source>
</evidence>
<dbReference type="PANTHER" id="PTHR34387:SF1">
    <property type="entry name" value="PERIPLASMIC IMMUNOGENIC PROTEIN"/>
    <property type="match status" value="1"/>
</dbReference>
<dbReference type="EMBL" id="CAEZXX010000006">
    <property type="protein sequence ID" value="CAB4694130.1"/>
    <property type="molecule type" value="Genomic_DNA"/>
</dbReference>
<gene>
    <name evidence="1" type="ORF">UFOPK2602_00187</name>
    <name evidence="2" type="ORF">UFOPK2806_00617</name>
    <name evidence="3" type="ORF">UFOPK3417_01459</name>
    <name evidence="4" type="ORF">UFOPK4306_02152</name>
</gene>